<dbReference type="EMBL" id="JASPKZ010005718">
    <property type="protein sequence ID" value="KAJ9588072.1"/>
    <property type="molecule type" value="Genomic_DNA"/>
</dbReference>
<feature type="transmembrane region" description="Helical" evidence="1">
    <location>
        <begin position="6"/>
        <end position="24"/>
    </location>
</feature>
<protein>
    <submittedName>
        <fullName evidence="2">Uncharacterized protein</fullName>
    </submittedName>
</protein>
<evidence type="ECO:0000256" key="1">
    <source>
        <dbReference type="SAM" id="Phobius"/>
    </source>
</evidence>
<gene>
    <name evidence="2" type="ORF">L9F63_018567</name>
</gene>
<keyword evidence="1" id="KW-0472">Membrane</keyword>
<comment type="caution">
    <text evidence="2">The sequence shown here is derived from an EMBL/GenBank/DDBJ whole genome shotgun (WGS) entry which is preliminary data.</text>
</comment>
<keyword evidence="3" id="KW-1185">Reference proteome</keyword>
<dbReference type="Proteomes" id="UP001233999">
    <property type="component" value="Unassembled WGS sequence"/>
</dbReference>
<reference evidence="2" key="1">
    <citation type="journal article" date="2023" name="IScience">
        <title>Live-bearing cockroach genome reveals convergent evolutionary mechanisms linked to viviparity in insects and beyond.</title>
        <authorList>
            <person name="Fouks B."/>
            <person name="Harrison M.C."/>
            <person name="Mikhailova A.A."/>
            <person name="Marchal E."/>
            <person name="English S."/>
            <person name="Carruthers M."/>
            <person name="Jennings E.C."/>
            <person name="Chiamaka E.L."/>
            <person name="Frigard R.A."/>
            <person name="Pippel M."/>
            <person name="Attardo G.M."/>
            <person name="Benoit J.B."/>
            <person name="Bornberg-Bauer E."/>
            <person name="Tobe S.S."/>
        </authorList>
    </citation>
    <scope>NUCLEOTIDE SEQUENCE</scope>
    <source>
        <strain evidence="2">Stay&amp;Tobe</strain>
    </source>
</reference>
<dbReference type="AlphaFoldDB" id="A0AAD8EFR8"/>
<accession>A0AAD8EFR8</accession>
<keyword evidence="1" id="KW-0812">Transmembrane</keyword>
<reference evidence="2" key="2">
    <citation type="submission" date="2023-05" db="EMBL/GenBank/DDBJ databases">
        <authorList>
            <person name="Fouks B."/>
        </authorList>
    </citation>
    <scope>NUCLEOTIDE SEQUENCE</scope>
    <source>
        <strain evidence="2">Stay&amp;Tobe</strain>
        <tissue evidence="2">Testes</tissue>
    </source>
</reference>
<evidence type="ECO:0000313" key="3">
    <source>
        <dbReference type="Proteomes" id="UP001233999"/>
    </source>
</evidence>
<keyword evidence="1" id="KW-1133">Transmembrane helix</keyword>
<proteinExistence type="predicted"/>
<feature type="non-terminal residue" evidence="2">
    <location>
        <position position="1"/>
    </location>
</feature>
<evidence type="ECO:0000313" key="2">
    <source>
        <dbReference type="EMBL" id="KAJ9588072.1"/>
    </source>
</evidence>
<feature type="non-terminal residue" evidence="2">
    <location>
        <position position="54"/>
    </location>
</feature>
<sequence>TFVRFSVLYAAFLGPILSAVAWFVKTRSMALAPFGHRYSITCASSSSLCGSSEN</sequence>
<organism evidence="2 3">
    <name type="scientific">Diploptera punctata</name>
    <name type="common">Pacific beetle cockroach</name>
    <dbReference type="NCBI Taxonomy" id="6984"/>
    <lineage>
        <taxon>Eukaryota</taxon>
        <taxon>Metazoa</taxon>
        <taxon>Ecdysozoa</taxon>
        <taxon>Arthropoda</taxon>
        <taxon>Hexapoda</taxon>
        <taxon>Insecta</taxon>
        <taxon>Pterygota</taxon>
        <taxon>Neoptera</taxon>
        <taxon>Polyneoptera</taxon>
        <taxon>Dictyoptera</taxon>
        <taxon>Blattodea</taxon>
        <taxon>Blaberoidea</taxon>
        <taxon>Blaberidae</taxon>
        <taxon>Diplopterinae</taxon>
        <taxon>Diploptera</taxon>
    </lineage>
</organism>
<name>A0AAD8EFR8_DIPPU</name>